<keyword evidence="4" id="KW-1185">Reference proteome</keyword>
<feature type="compositionally biased region" description="Basic and acidic residues" evidence="1">
    <location>
        <begin position="66"/>
        <end position="80"/>
    </location>
</feature>
<sequence>MKKLMKQLALAAGFCLIMTLAITACSNGEKGNNADNNINNNGHRKQNVSYNKNNINTPQNQNGNRVDLKNYSKDQDKNTGDEDFDVTGKYVKENNNEIVLNINGDDIHIKKAAGYKKDLKGFKGSLKDKKVDVEVTHNQQLAKDLQPTPMTRADKNGVYERKHNGEVKVIGKLLSSDKSNVSIQVPNGKKTYTKTSDFKVDTDGQKVSLNGKIVRLEIDKHGKLKELKYNWVDQE</sequence>
<organism evidence="3 4">
    <name type="scientific">Scopulibacillus cellulosilyticus</name>
    <dbReference type="NCBI Taxonomy" id="2665665"/>
    <lineage>
        <taxon>Bacteria</taxon>
        <taxon>Bacillati</taxon>
        <taxon>Bacillota</taxon>
        <taxon>Bacilli</taxon>
        <taxon>Bacillales</taxon>
        <taxon>Sporolactobacillaceae</taxon>
        <taxon>Scopulibacillus</taxon>
    </lineage>
</organism>
<evidence type="ECO:0000256" key="2">
    <source>
        <dbReference type="SAM" id="SignalP"/>
    </source>
</evidence>
<reference evidence="4" key="1">
    <citation type="journal article" date="2019" name="Int. J. Syst. Evol. Microbiol.">
        <title>The Global Catalogue of Microorganisms (GCM) 10K type strain sequencing project: providing services to taxonomists for standard genome sequencing and annotation.</title>
        <authorList>
            <consortium name="The Broad Institute Genomics Platform"/>
            <consortium name="The Broad Institute Genome Sequencing Center for Infectious Disease"/>
            <person name="Wu L."/>
            <person name="Ma J."/>
        </authorList>
    </citation>
    <scope>NUCLEOTIDE SEQUENCE [LARGE SCALE GENOMIC DNA]</scope>
    <source>
        <strain evidence="4">CGMCC 1.16305</strain>
    </source>
</reference>
<evidence type="ECO:0008006" key="5">
    <source>
        <dbReference type="Google" id="ProtNLM"/>
    </source>
</evidence>
<dbReference type="PROSITE" id="PS51257">
    <property type="entry name" value="PROKAR_LIPOPROTEIN"/>
    <property type="match status" value="1"/>
</dbReference>
<feature type="signal peptide" evidence="2">
    <location>
        <begin position="1"/>
        <end position="23"/>
    </location>
</feature>
<dbReference type="EMBL" id="JBHTCO010000003">
    <property type="protein sequence ID" value="MFC7391847.1"/>
    <property type="molecule type" value="Genomic_DNA"/>
</dbReference>
<protein>
    <recommendedName>
        <fullName evidence="5">Lipoprotein</fullName>
    </recommendedName>
</protein>
<feature type="chain" id="PRO_5046832804" description="Lipoprotein" evidence="2">
    <location>
        <begin position="24"/>
        <end position="235"/>
    </location>
</feature>
<accession>A0ABW2PR14</accession>
<dbReference type="RefSeq" id="WP_380963270.1">
    <property type="nucleotide sequence ID" value="NZ_JBHTCO010000003.1"/>
</dbReference>
<feature type="region of interest" description="Disordered" evidence="1">
    <location>
        <begin position="31"/>
        <end position="84"/>
    </location>
</feature>
<evidence type="ECO:0000313" key="4">
    <source>
        <dbReference type="Proteomes" id="UP001596505"/>
    </source>
</evidence>
<keyword evidence="2" id="KW-0732">Signal</keyword>
<feature type="compositionally biased region" description="Low complexity" evidence="1">
    <location>
        <begin position="31"/>
        <end position="41"/>
    </location>
</feature>
<evidence type="ECO:0000256" key="1">
    <source>
        <dbReference type="SAM" id="MobiDB-lite"/>
    </source>
</evidence>
<feature type="compositionally biased region" description="Low complexity" evidence="1">
    <location>
        <begin position="51"/>
        <end position="64"/>
    </location>
</feature>
<comment type="caution">
    <text evidence="3">The sequence shown here is derived from an EMBL/GenBank/DDBJ whole genome shotgun (WGS) entry which is preliminary data.</text>
</comment>
<proteinExistence type="predicted"/>
<evidence type="ECO:0000313" key="3">
    <source>
        <dbReference type="EMBL" id="MFC7391847.1"/>
    </source>
</evidence>
<dbReference type="Proteomes" id="UP001596505">
    <property type="component" value="Unassembled WGS sequence"/>
</dbReference>
<gene>
    <name evidence="3" type="ORF">ACFQRG_02415</name>
</gene>
<name>A0ABW2PR14_9BACL</name>